<dbReference type="EMBL" id="FUWR01000015">
    <property type="protein sequence ID" value="SKA08025.1"/>
    <property type="molecule type" value="Genomic_DNA"/>
</dbReference>
<dbReference type="RefSeq" id="WP_078790822.1">
    <property type="nucleotide sequence ID" value="NZ_FUWR01000015.1"/>
</dbReference>
<dbReference type="Proteomes" id="UP000190102">
    <property type="component" value="Unassembled WGS sequence"/>
</dbReference>
<name>A0A1T4QWI0_9BACT</name>
<keyword evidence="1" id="KW-0472">Membrane</keyword>
<dbReference type="AlphaFoldDB" id="A0A1T4QWI0"/>
<feature type="transmembrane region" description="Helical" evidence="1">
    <location>
        <begin position="21"/>
        <end position="40"/>
    </location>
</feature>
<accession>A0A1T4QWI0</accession>
<reference evidence="3" key="1">
    <citation type="submission" date="2017-02" db="EMBL/GenBank/DDBJ databases">
        <authorList>
            <person name="Varghese N."/>
            <person name="Submissions S."/>
        </authorList>
    </citation>
    <scope>NUCLEOTIDE SEQUENCE [LARGE SCALE GENOMIC DNA]</scope>
    <source>
        <strain evidence="3">ATCC BAA-34</strain>
    </source>
</reference>
<gene>
    <name evidence="2" type="ORF">SAMN02745119_02567</name>
</gene>
<keyword evidence="1" id="KW-1133">Transmembrane helix</keyword>
<organism evidence="2 3">
    <name type="scientific">Trichlorobacter thiogenes</name>
    <dbReference type="NCBI Taxonomy" id="115783"/>
    <lineage>
        <taxon>Bacteria</taxon>
        <taxon>Pseudomonadati</taxon>
        <taxon>Thermodesulfobacteriota</taxon>
        <taxon>Desulfuromonadia</taxon>
        <taxon>Geobacterales</taxon>
        <taxon>Geobacteraceae</taxon>
        <taxon>Trichlorobacter</taxon>
    </lineage>
</organism>
<keyword evidence="3" id="KW-1185">Reference proteome</keyword>
<keyword evidence="1" id="KW-0812">Transmembrane</keyword>
<evidence type="ECO:0000256" key="1">
    <source>
        <dbReference type="SAM" id="Phobius"/>
    </source>
</evidence>
<protein>
    <submittedName>
        <fullName evidence="2">Uncharacterized protein</fullName>
    </submittedName>
</protein>
<proteinExistence type="predicted"/>
<evidence type="ECO:0000313" key="3">
    <source>
        <dbReference type="Proteomes" id="UP000190102"/>
    </source>
</evidence>
<evidence type="ECO:0000313" key="2">
    <source>
        <dbReference type="EMBL" id="SKA08025.1"/>
    </source>
</evidence>
<sequence length="183" mass="20438">MNSNTTTSKKKTNSRNPFIHHPWFVSIVPGLIFLLLGAGINNVKGQIATATENIRGIKETTDTLRKCLINEIKDGLAVKVGINNKEISGNGVIVFADNTYNLNEGDQIYLTNSLDDKYETTVKFLVQRTPRRNGDKSEAEMFISLEAAKRLDILSGRPKQGVYLLKMTRKQDKIRSINSANKV</sequence>